<dbReference type="PANTHER" id="PTHR23426:SF65">
    <property type="entry name" value="FERREDOXIN-2, MITOCHONDRIAL"/>
    <property type="match status" value="1"/>
</dbReference>
<keyword evidence="3" id="KW-0479">Metal-binding</keyword>
<dbReference type="InterPro" id="IPR001055">
    <property type="entry name" value="Adrenodoxin-like"/>
</dbReference>
<dbReference type="AlphaFoldDB" id="A0A222FKC1"/>
<dbReference type="CDD" id="cd00207">
    <property type="entry name" value="fer2"/>
    <property type="match status" value="1"/>
</dbReference>
<keyword evidence="2" id="KW-0001">2Fe-2S</keyword>
<evidence type="ECO:0000256" key="1">
    <source>
        <dbReference type="ARBA" id="ARBA00010914"/>
    </source>
</evidence>
<dbReference type="InterPro" id="IPR012675">
    <property type="entry name" value="Beta-grasp_dom_sf"/>
</dbReference>
<comment type="similarity">
    <text evidence="1">Belongs to the adrenodoxin/putidaredoxin family.</text>
</comment>
<accession>A0A222FKC1</accession>
<dbReference type="GO" id="GO:0046872">
    <property type="term" value="F:metal ion binding"/>
    <property type="evidence" value="ECO:0007669"/>
    <property type="project" value="UniProtKB-KW"/>
</dbReference>
<evidence type="ECO:0000256" key="4">
    <source>
        <dbReference type="ARBA" id="ARBA00023004"/>
    </source>
</evidence>
<dbReference type="Pfam" id="PF00111">
    <property type="entry name" value="Fer2"/>
    <property type="match status" value="1"/>
</dbReference>
<evidence type="ECO:0000256" key="2">
    <source>
        <dbReference type="ARBA" id="ARBA00022714"/>
    </source>
</evidence>
<keyword evidence="5" id="KW-0411">Iron-sulfur</keyword>
<dbReference type="KEGG" id="bsan:CHH28_10610"/>
<dbReference type="PROSITE" id="PS51085">
    <property type="entry name" value="2FE2S_FER_2"/>
    <property type="match status" value="1"/>
</dbReference>
<organism evidence="8 9">
    <name type="scientific">Bacterioplanes sanyensis</name>
    <dbReference type="NCBI Taxonomy" id="1249553"/>
    <lineage>
        <taxon>Bacteria</taxon>
        <taxon>Pseudomonadati</taxon>
        <taxon>Pseudomonadota</taxon>
        <taxon>Gammaproteobacteria</taxon>
        <taxon>Oceanospirillales</taxon>
        <taxon>Oceanospirillaceae</taxon>
        <taxon>Bacterioplanes</taxon>
    </lineage>
</organism>
<evidence type="ECO:0000256" key="6">
    <source>
        <dbReference type="ARBA" id="ARBA00034078"/>
    </source>
</evidence>
<reference evidence="8 9" key="1">
    <citation type="submission" date="2017-07" db="EMBL/GenBank/DDBJ databases">
        <title>Annotated genome sequence of Bacterioplanes sanyensis isolated from Red Sea.</title>
        <authorList>
            <person name="Rehman Z.U."/>
        </authorList>
    </citation>
    <scope>NUCLEOTIDE SEQUENCE [LARGE SCALE GENOMIC DNA]</scope>
    <source>
        <strain evidence="8 9">NV9</strain>
    </source>
</reference>
<evidence type="ECO:0000256" key="5">
    <source>
        <dbReference type="ARBA" id="ARBA00023014"/>
    </source>
</evidence>
<keyword evidence="9" id="KW-1185">Reference proteome</keyword>
<name>A0A222FKC1_9GAMM</name>
<dbReference type="GO" id="GO:0051537">
    <property type="term" value="F:2 iron, 2 sulfur cluster binding"/>
    <property type="evidence" value="ECO:0007669"/>
    <property type="project" value="UniProtKB-KW"/>
</dbReference>
<dbReference type="Gene3D" id="3.10.20.30">
    <property type="match status" value="1"/>
</dbReference>
<proteinExistence type="inferred from homology"/>
<evidence type="ECO:0000259" key="7">
    <source>
        <dbReference type="PROSITE" id="PS51085"/>
    </source>
</evidence>
<evidence type="ECO:0000313" key="9">
    <source>
        <dbReference type="Proteomes" id="UP000202440"/>
    </source>
</evidence>
<comment type="cofactor">
    <cofactor evidence="6">
        <name>[2Fe-2S] cluster</name>
        <dbReference type="ChEBI" id="CHEBI:190135"/>
    </cofactor>
</comment>
<dbReference type="InterPro" id="IPR036010">
    <property type="entry name" value="2Fe-2S_ferredoxin-like_sf"/>
</dbReference>
<protein>
    <submittedName>
        <fullName evidence="8">2Fe-2S ferredoxin</fullName>
    </submittedName>
</protein>
<dbReference type="Proteomes" id="UP000202440">
    <property type="component" value="Chromosome"/>
</dbReference>
<evidence type="ECO:0000256" key="3">
    <source>
        <dbReference type="ARBA" id="ARBA00022723"/>
    </source>
</evidence>
<dbReference type="RefSeq" id="WP_094060284.1">
    <property type="nucleotide sequence ID" value="NZ_CP022530.1"/>
</dbReference>
<keyword evidence="4" id="KW-0408">Iron</keyword>
<dbReference type="PANTHER" id="PTHR23426">
    <property type="entry name" value="FERREDOXIN/ADRENODOXIN"/>
    <property type="match status" value="1"/>
</dbReference>
<sequence>MATITFVEHNGSEHTVDLEVGKTLMQHALDGLVPGIDGDCGGACACGTCHVMVATSCSSDLVPPSLEEQSMLALKPEHCESSRLACQIDITEQHDGLIVQLPEFQM</sequence>
<dbReference type="GO" id="GO:0140647">
    <property type="term" value="P:P450-containing electron transport chain"/>
    <property type="evidence" value="ECO:0007669"/>
    <property type="project" value="InterPro"/>
</dbReference>
<evidence type="ECO:0000313" key="8">
    <source>
        <dbReference type="EMBL" id="ASP39102.1"/>
    </source>
</evidence>
<dbReference type="OrthoDB" id="9799640at2"/>
<dbReference type="SUPFAM" id="SSF54292">
    <property type="entry name" value="2Fe-2S ferredoxin-like"/>
    <property type="match status" value="1"/>
</dbReference>
<dbReference type="GO" id="GO:0009055">
    <property type="term" value="F:electron transfer activity"/>
    <property type="evidence" value="ECO:0007669"/>
    <property type="project" value="TreeGrafter"/>
</dbReference>
<feature type="domain" description="2Fe-2S ferredoxin-type" evidence="7">
    <location>
        <begin position="2"/>
        <end position="105"/>
    </location>
</feature>
<dbReference type="InterPro" id="IPR001041">
    <property type="entry name" value="2Fe-2S_ferredoxin-type"/>
</dbReference>
<dbReference type="EMBL" id="CP022530">
    <property type="protein sequence ID" value="ASP39102.1"/>
    <property type="molecule type" value="Genomic_DNA"/>
</dbReference>
<gene>
    <name evidence="8" type="ORF">CHH28_10610</name>
</gene>